<evidence type="ECO:0000313" key="3">
    <source>
        <dbReference type="Proteomes" id="UP000824120"/>
    </source>
</evidence>
<accession>A0A9J5YLB7</accession>
<dbReference type="Proteomes" id="UP000824120">
    <property type="component" value="Chromosome 6"/>
</dbReference>
<dbReference type="AlphaFoldDB" id="A0A9J5YLB7"/>
<keyword evidence="3" id="KW-1185">Reference proteome</keyword>
<gene>
    <name evidence="2" type="ORF">H5410_032539</name>
</gene>
<organism evidence="2 3">
    <name type="scientific">Solanum commersonii</name>
    <name type="common">Commerson's wild potato</name>
    <name type="synonym">Commerson's nightshade</name>
    <dbReference type="NCBI Taxonomy" id="4109"/>
    <lineage>
        <taxon>Eukaryota</taxon>
        <taxon>Viridiplantae</taxon>
        <taxon>Streptophyta</taxon>
        <taxon>Embryophyta</taxon>
        <taxon>Tracheophyta</taxon>
        <taxon>Spermatophyta</taxon>
        <taxon>Magnoliopsida</taxon>
        <taxon>eudicotyledons</taxon>
        <taxon>Gunneridae</taxon>
        <taxon>Pentapetalae</taxon>
        <taxon>asterids</taxon>
        <taxon>lamiids</taxon>
        <taxon>Solanales</taxon>
        <taxon>Solanaceae</taxon>
        <taxon>Solanoideae</taxon>
        <taxon>Solaneae</taxon>
        <taxon>Solanum</taxon>
    </lineage>
</organism>
<name>A0A9J5YLB7_SOLCO</name>
<evidence type="ECO:0000256" key="1">
    <source>
        <dbReference type="SAM" id="MobiDB-lite"/>
    </source>
</evidence>
<comment type="caution">
    <text evidence="2">The sequence shown here is derived from an EMBL/GenBank/DDBJ whole genome shotgun (WGS) entry which is preliminary data.</text>
</comment>
<dbReference type="OrthoDB" id="1328059at2759"/>
<protein>
    <submittedName>
        <fullName evidence="2">Uncharacterized protein</fullName>
    </submittedName>
</protein>
<proteinExistence type="predicted"/>
<feature type="region of interest" description="Disordered" evidence="1">
    <location>
        <begin position="1"/>
        <end position="30"/>
    </location>
</feature>
<dbReference type="EMBL" id="JACXVP010000006">
    <property type="protein sequence ID" value="KAG5601169.1"/>
    <property type="molecule type" value="Genomic_DNA"/>
</dbReference>
<sequence length="230" mass="24954">MPDPITESSPSSVSATPAQTNMGVAGSSETPVVDRVSADFKFTKPKKFTQGAKSNVACAEDSGLQAGDRPMTQDQFHSLYQLLQNVKVGTEGEQTPMDTAAANCAGISHPSLSKSPKSFISVSLSSISWILDSGALEHMTSDINLLSNITMLPKPVYDPSVPLLDSPSTIPSPSTVSIPTSDTLPVRKSTRLHHPPSLVQPQREYTENSNYLLYLHFFQQNELPREKLLR</sequence>
<reference evidence="2 3" key="1">
    <citation type="submission" date="2020-09" db="EMBL/GenBank/DDBJ databases">
        <title>De no assembly of potato wild relative species, Solanum commersonii.</title>
        <authorList>
            <person name="Cho K."/>
        </authorList>
    </citation>
    <scope>NUCLEOTIDE SEQUENCE [LARGE SCALE GENOMIC DNA]</scope>
    <source>
        <strain evidence="2">LZ3.2</strain>
        <tissue evidence="2">Leaf</tissue>
    </source>
</reference>
<evidence type="ECO:0000313" key="2">
    <source>
        <dbReference type="EMBL" id="KAG5601169.1"/>
    </source>
</evidence>